<reference evidence="2 3" key="1">
    <citation type="submission" date="2015-09" db="EMBL/GenBank/DDBJ databases">
        <authorList>
            <consortium name="Pathogen Informatics"/>
        </authorList>
    </citation>
    <scope>NUCLEOTIDE SEQUENCE [LARGE SCALE GENOMIC DNA]</scope>
    <source>
        <strain evidence="2 3">2789STDY5608824</strain>
    </source>
</reference>
<sequence>MGIQADELKDASRIPLKDRLAWTLPQAASLYGIDYDGLRQAVNQGDVDTFRPPSKRGTPSRRRIRREEMDRYIKTLEE</sequence>
<dbReference type="Proteomes" id="UP000095647">
    <property type="component" value="Unassembled WGS sequence"/>
</dbReference>
<dbReference type="AlphaFoldDB" id="A0A174AL35"/>
<dbReference type="RefSeq" id="WP_055680574.1">
    <property type="nucleotide sequence ID" value="NZ_CYYI01000006.1"/>
</dbReference>
<evidence type="ECO:0000313" key="2">
    <source>
        <dbReference type="EMBL" id="CUN89154.1"/>
    </source>
</evidence>
<evidence type="ECO:0000313" key="3">
    <source>
        <dbReference type="Proteomes" id="UP000095647"/>
    </source>
</evidence>
<organism evidence="2 3">
    <name type="scientific">Bifidobacterium adolescentis</name>
    <dbReference type="NCBI Taxonomy" id="1680"/>
    <lineage>
        <taxon>Bacteria</taxon>
        <taxon>Bacillati</taxon>
        <taxon>Actinomycetota</taxon>
        <taxon>Actinomycetes</taxon>
        <taxon>Bifidobacteriales</taxon>
        <taxon>Bifidobacteriaceae</taxon>
        <taxon>Bifidobacterium</taxon>
    </lineage>
</organism>
<feature type="region of interest" description="Disordered" evidence="1">
    <location>
        <begin position="44"/>
        <end position="69"/>
    </location>
</feature>
<dbReference type="EMBL" id="CYYI01000006">
    <property type="protein sequence ID" value="CUN89154.1"/>
    <property type="molecule type" value="Genomic_DNA"/>
</dbReference>
<evidence type="ECO:0000256" key="1">
    <source>
        <dbReference type="SAM" id="MobiDB-lite"/>
    </source>
</evidence>
<proteinExistence type="predicted"/>
<protein>
    <recommendedName>
        <fullName evidence="4">DNA-binding protein</fullName>
    </recommendedName>
</protein>
<evidence type="ECO:0008006" key="4">
    <source>
        <dbReference type="Google" id="ProtNLM"/>
    </source>
</evidence>
<name>A0A174AL35_BIFAD</name>
<accession>A0A174AL35</accession>
<gene>
    <name evidence="2" type="ORF">ERS852382_01591</name>
</gene>